<protein>
    <submittedName>
        <fullName evidence="2">Alpha/beta fold hydrolase</fullName>
    </submittedName>
</protein>
<gene>
    <name evidence="2" type="ORF">ACFOUW_30210</name>
</gene>
<evidence type="ECO:0000259" key="1">
    <source>
        <dbReference type="Pfam" id="PF00561"/>
    </source>
</evidence>
<dbReference type="RefSeq" id="WP_307782745.1">
    <property type="nucleotide sequence ID" value="NZ_JAFBCM010000001.1"/>
</dbReference>
<evidence type="ECO:0000313" key="2">
    <source>
        <dbReference type="EMBL" id="MFC3765142.1"/>
    </source>
</evidence>
<reference evidence="3" key="1">
    <citation type="journal article" date="2019" name="Int. J. Syst. Evol. Microbiol.">
        <title>The Global Catalogue of Microorganisms (GCM) 10K type strain sequencing project: providing services to taxonomists for standard genome sequencing and annotation.</title>
        <authorList>
            <consortium name="The Broad Institute Genomics Platform"/>
            <consortium name="The Broad Institute Genome Sequencing Center for Infectious Disease"/>
            <person name="Wu L."/>
            <person name="Ma J."/>
        </authorList>
    </citation>
    <scope>NUCLEOTIDE SEQUENCE [LARGE SCALE GENOMIC DNA]</scope>
    <source>
        <strain evidence="3">CGMCC 4.7241</strain>
    </source>
</reference>
<organism evidence="2 3">
    <name type="scientific">Tenggerimyces flavus</name>
    <dbReference type="NCBI Taxonomy" id="1708749"/>
    <lineage>
        <taxon>Bacteria</taxon>
        <taxon>Bacillati</taxon>
        <taxon>Actinomycetota</taxon>
        <taxon>Actinomycetes</taxon>
        <taxon>Propionibacteriales</taxon>
        <taxon>Nocardioidaceae</taxon>
        <taxon>Tenggerimyces</taxon>
    </lineage>
</organism>
<proteinExistence type="predicted"/>
<dbReference type="EMBL" id="JBHRZH010000036">
    <property type="protein sequence ID" value="MFC3765142.1"/>
    <property type="molecule type" value="Genomic_DNA"/>
</dbReference>
<dbReference type="InterPro" id="IPR000073">
    <property type="entry name" value="AB_hydrolase_1"/>
</dbReference>
<evidence type="ECO:0000313" key="3">
    <source>
        <dbReference type="Proteomes" id="UP001595699"/>
    </source>
</evidence>
<dbReference type="Proteomes" id="UP001595699">
    <property type="component" value="Unassembled WGS sequence"/>
</dbReference>
<dbReference type="PRINTS" id="PR00111">
    <property type="entry name" value="ABHYDROLASE"/>
</dbReference>
<dbReference type="Gene3D" id="3.40.50.1820">
    <property type="entry name" value="alpha/beta hydrolase"/>
    <property type="match status" value="1"/>
</dbReference>
<keyword evidence="2" id="KW-0378">Hydrolase</keyword>
<dbReference type="Pfam" id="PF00561">
    <property type="entry name" value="Abhydrolase_1"/>
    <property type="match status" value="1"/>
</dbReference>
<comment type="caution">
    <text evidence="2">The sequence shown here is derived from an EMBL/GenBank/DDBJ whole genome shotgun (WGS) entry which is preliminary data.</text>
</comment>
<dbReference type="InterPro" id="IPR050471">
    <property type="entry name" value="AB_hydrolase"/>
</dbReference>
<dbReference type="InterPro" id="IPR029058">
    <property type="entry name" value="AB_hydrolase_fold"/>
</dbReference>
<accession>A0ABV7YJI8</accession>
<dbReference type="PANTHER" id="PTHR43433">
    <property type="entry name" value="HYDROLASE, ALPHA/BETA FOLD FAMILY PROTEIN"/>
    <property type="match status" value="1"/>
</dbReference>
<feature type="domain" description="AB hydrolase-1" evidence="1">
    <location>
        <begin position="13"/>
        <end position="96"/>
    </location>
</feature>
<dbReference type="GO" id="GO:0016787">
    <property type="term" value="F:hydrolase activity"/>
    <property type="evidence" value="ECO:0007669"/>
    <property type="project" value="UniProtKB-KW"/>
</dbReference>
<sequence length="221" mass="23736">MVDLDRLRSRLVDGFRVIAADLPGSGRSLPQPREYHADYYQEDAPVLLGLLDHLGITQAHLVGFSDGGEEALLMAALWPDRALSVATWGAVGQIFASPEELTALATIVDKPVDPFVPLVAYLVEAYGVDGARVMTSSLARAMGDIVARGGDLSRSRAADISCPVLLVNGTHDFLAPPEPAQEFANAIPRGEFREAVGAGHDVHHSHGDWLEDTLLGWLAEH</sequence>
<keyword evidence="3" id="KW-1185">Reference proteome</keyword>
<name>A0ABV7YJI8_9ACTN</name>
<dbReference type="SUPFAM" id="SSF53474">
    <property type="entry name" value="alpha/beta-Hydrolases"/>
    <property type="match status" value="1"/>
</dbReference>
<dbReference type="PANTHER" id="PTHR43433:SF4">
    <property type="entry name" value="NON-HEME CHLOROPEROXIDASE-RELATED"/>
    <property type="match status" value="1"/>
</dbReference>